<protein>
    <submittedName>
        <fullName evidence="2">Uncharacterized protein</fullName>
    </submittedName>
</protein>
<keyword evidence="1" id="KW-1133">Transmembrane helix</keyword>
<keyword evidence="1" id="KW-0812">Transmembrane</keyword>
<feature type="transmembrane region" description="Helical" evidence="1">
    <location>
        <begin position="154"/>
        <end position="174"/>
    </location>
</feature>
<proteinExistence type="predicted"/>
<dbReference type="EMBL" id="HBDX01002889">
    <property type="protein sequence ID" value="CAD8221771.1"/>
    <property type="molecule type" value="Transcribed_RNA"/>
</dbReference>
<name>A0A7R9T1I4_9CHLO</name>
<evidence type="ECO:0000256" key="1">
    <source>
        <dbReference type="SAM" id="Phobius"/>
    </source>
</evidence>
<organism evidence="2">
    <name type="scientific">Ostreococcus sp. 'lucimarinus'</name>
    <dbReference type="NCBI Taxonomy" id="242159"/>
    <lineage>
        <taxon>Eukaryota</taxon>
        <taxon>Viridiplantae</taxon>
        <taxon>Chlorophyta</taxon>
        <taxon>Mamiellophyceae</taxon>
        <taxon>Mamiellales</taxon>
        <taxon>Bathycoccaceae</taxon>
        <taxon>Ostreococcus</taxon>
    </lineage>
</organism>
<feature type="transmembrane region" description="Helical" evidence="1">
    <location>
        <begin position="194"/>
        <end position="215"/>
    </location>
</feature>
<gene>
    <name evidence="2" type="ORF">OLUC0939_LOCUS2492</name>
</gene>
<reference evidence="2" key="1">
    <citation type="submission" date="2021-01" db="EMBL/GenBank/DDBJ databases">
        <authorList>
            <person name="Corre E."/>
            <person name="Pelletier E."/>
            <person name="Niang G."/>
            <person name="Scheremetjew M."/>
            <person name="Finn R."/>
            <person name="Kale V."/>
            <person name="Holt S."/>
            <person name="Cochrane G."/>
            <person name="Meng A."/>
            <person name="Brown T."/>
            <person name="Cohen L."/>
        </authorList>
    </citation>
    <scope>NUCLEOTIDE SEQUENCE</scope>
    <source>
        <strain evidence="2">Clade-A-BCC118000</strain>
    </source>
</reference>
<accession>A0A7R9T1I4</accession>
<feature type="transmembrane region" description="Helical" evidence="1">
    <location>
        <begin position="111"/>
        <end position="133"/>
    </location>
</feature>
<keyword evidence="1" id="KW-0472">Membrane</keyword>
<evidence type="ECO:0000313" key="2">
    <source>
        <dbReference type="EMBL" id="CAD8221771.1"/>
    </source>
</evidence>
<dbReference type="PANTHER" id="PTHR36009">
    <property type="match status" value="1"/>
</dbReference>
<feature type="transmembrane region" description="Helical" evidence="1">
    <location>
        <begin position="227"/>
        <end position="246"/>
    </location>
</feature>
<sequence length="252" mass="26803">MTARGARRCATTRRASTPEAREASDGSFEWYREPQRVATACAWMALGSFATFGAPSGTSAFDLELVKSLVSAPFTGAVNPLFEALFNSLGVVPATYACLMMPGAKGNKSPFPAALCVGASFALGFFALGPYLVTREPRTRVKRSELGFVTRNIWESKLNAAALLGFAAYLAFYGASNVTPDTLAGFATLFKEQSMLACVSTCDLIVLSLCAAPAIAEDMRRRDVDDANALAFASVPVLGPACWLLVRPSLED</sequence>
<dbReference type="PANTHER" id="PTHR36009:SF3">
    <property type="entry name" value="TRANSMEMBRANE PROTEIN"/>
    <property type="match status" value="1"/>
</dbReference>
<dbReference type="AlphaFoldDB" id="A0A7R9T1I4"/>